<dbReference type="Pfam" id="PF23309">
    <property type="entry name" value="DUF7083"/>
    <property type="match status" value="1"/>
</dbReference>
<dbReference type="OrthoDB" id="6268355at2759"/>
<proteinExistence type="predicted"/>
<keyword evidence="3" id="KW-1185">Reference proteome</keyword>
<evidence type="ECO:0000313" key="2">
    <source>
        <dbReference type="EMBL" id="VDK79585.1"/>
    </source>
</evidence>
<name>A0A3P6TFD8_DIBLA</name>
<dbReference type="Proteomes" id="UP000281553">
    <property type="component" value="Unassembled WGS sequence"/>
</dbReference>
<dbReference type="EMBL" id="UYRU01043010">
    <property type="protein sequence ID" value="VDK79585.1"/>
    <property type="molecule type" value="Genomic_DNA"/>
</dbReference>
<feature type="domain" description="DUF7083" evidence="1">
    <location>
        <begin position="25"/>
        <end position="83"/>
    </location>
</feature>
<protein>
    <recommendedName>
        <fullName evidence="1">DUF7083 domain-containing protein</fullName>
    </recommendedName>
</protein>
<dbReference type="AlphaFoldDB" id="A0A3P6TFD8"/>
<accession>A0A3P6TFD8</accession>
<sequence>MQPLISKLFTSCTGQSSSAGGSQSVDSIASSITAFLFDPRAQVTFDSWYKLYVDLFSVDLAAEEDAWKVWLLLRKLRTAEHER</sequence>
<evidence type="ECO:0000259" key="1">
    <source>
        <dbReference type="Pfam" id="PF23309"/>
    </source>
</evidence>
<organism evidence="2 3">
    <name type="scientific">Dibothriocephalus latus</name>
    <name type="common">Fish tapeworm</name>
    <name type="synonym">Diphyllobothrium latum</name>
    <dbReference type="NCBI Taxonomy" id="60516"/>
    <lineage>
        <taxon>Eukaryota</taxon>
        <taxon>Metazoa</taxon>
        <taxon>Spiralia</taxon>
        <taxon>Lophotrochozoa</taxon>
        <taxon>Platyhelminthes</taxon>
        <taxon>Cestoda</taxon>
        <taxon>Eucestoda</taxon>
        <taxon>Diphyllobothriidea</taxon>
        <taxon>Diphyllobothriidae</taxon>
        <taxon>Dibothriocephalus</taxon>
    </lineage>
</organism>
<evidence type="ECO:0000313" key="3">
    <source>
        <dbReference type="Proteomes" id="UP000281553"/>
    </source>
</evidence>
<gene>
    <name evidence="2" type="ORF">DILT_LOCUS3028</name>
</gene>
<reference evidence="2 3" key="1">
    <citation type="submission" date="2018-11" db="EMBL/GenBank/DDBJ databases">
        <authorList>
            <consortium name="Pathogen Informatics"/>
        </authorList>
    </citation>
    <scope>NUCLEOTIDE SEQUENCE [LARGE SCALE GENOMIC DNA]</scope>
</reference>
<dbReference type="InterPro" id="IPR055510">
    <property type="entry name" value="DUF7083"/>
</dbReference>